<evidence type="ECO:0000259" key="7">
    <source>
        <dbReference type="Pfam" id="PF04932"/>
    </source>
</evidence>
<feature type="transmembrane region" description="Helical" evidence="6">
    <location>
        <begin position="223"/>
        <end position="240"/>
    </location>
</feature>
<dbReference type="EMBL" id="JACJVO010000024">
    <property type="protein sequence ID" value="MBB6733060.1"/>
    <property type="molecule type" value="Genomic_DNA"/>
</dbReference>
<feature type="transmembrane region" description="Helical" evidence="6">
    <location>
        <begin position="119"/>
        <end position="135"/>
    </location>
</feature>
<feature type="transmembrane region" description="Helical" evidence="6">
    <location>
        <begin position="252"/>
        <end position="271"/>
    </location>
</feature>
<evidence type="ECO:0000256" key="6">
    <source>
        <dbReference type="SAM" id="Phobius"/>
    </source>
</evidence>
<keyword evidence="4 6" id="KW-0472">Membrane</keyword>
<keyword evidence="9" id="KW-1185">Reference proteome</keyword>
<feature type="compositionally biased region" description="Basic and acidic residues" evidence="5">
    <location>
        <begin position="411"/>
        <end position="431"/>
    </location>
</feature>
<evidence type="ECO:0000313" key="9">
    <source>
        <dbReference type="Proteomes" id="UP000564644"/>
    </source>
</evidence>
<evidence type="ECO:0000256" key="1">
    <source>
        <dbReference type="ARBA" id="ARBA00004141"/>
    </source>
</evidence>
<dbReference type="InterPro" id="IPR007016">
    <property type="entry name" value="O-antigen_ligase-rel_domated"/>
</dbReference>
<feature type="transmembrane region" description="Helical" evidence="6">
    <location>
        <begin position="55"/>
        <end position="75"/>
    </location>
</feature>
<feature type="transmembrane region" description="Helical" evidence="6">
    <location>
        <begin position="87"/>
        <end position="107"/>
    </location>
</feature>
<evidence type="ECO:0000256" key="4">
    <source>
        <dbReference type="ARBA" id="ARBA00023136"/>
    </source>
</evidence>
<accession>A0A7X0VX06</accession>
<reference evidence="8 9" key="1">
    <citation type="submission" date="2020-08" db="EMBL/GenBank/DDBJ databases">
        <title>Cohnella phylogeny.</title>
        <authorList>
            <person name="Dunlap C."/>
        </authorList>
    </citation>
    <scope>NUCLEOTIDE SEQUENCE [LARGE SCALE GENOMIC DNA]</scope>
    <source>
        <strain evidence="8 9">CBP 2801</strain>
    </source>
</reference>
<feature type="domain" description="O-antigen ligase-related" evidence="7">
    <location>
        <begin position="212"/>
        <end position="355"/>
    </location>
</feature>
<keyword evidence="8" id="KW-0436">Ligase</keyword>
<name>A0A7X0VX06_9BACL</name>
<dbReference type="InterPro" id="IPR051533">
    <property type="entry name" value="WaaL-like"/>
</dbReference>
<feature type="region of interest" description="Disordered" evidence="5">
    <location>
        <begin position="411"/>
        <end position="442"/>
    </location>
</feature>
<sequence>MTIGLILILLLGGSVALLLLQCVAQLKMKVDAGLIFGFSIFFDFTGFYYKRYVHGSSLFLLIAIPFLLGAAAVLFRKAEKPMSPVAFKGFALWGIFFFYTILSLAWALDSDYGMYKEKMLFIHGIFPGICAYLAYRRYRVFSWTWVAVFGLGYSVTHQLFGQYTQEYPDRLTLPGGNPIFDARMLFIAVTVALWGKRIPLLLRLAVIGFGMTSALATQSRGPLVSFIGANLLVLLLTVIRKRRNGQWRLPPAWANAVGYAFVGAAAAAWLLKDQLLESLGGSRFTVLVSGSQLAGDANFVDRRYLQEIALGRFIAHPFFGTGMGGPDLNGYLNYPHNLILEMAGELGMVGLLLWAIAFAFTCRVAWHHAAVLALLVQTFASTLFSGDFGFNYEYMMVAVAALALWREPKDKEEKEEAGDGHERREQREKNFVPHYQPRLRRS</sequence>
<keyword evidence="2 6" id="KW-0812">Transmembrane</keyword>
<dbReference type="GO" id="GO:0016020">
    <property type="term" value="C:membrane"/>
    <property type="evidence" value="ECO:0007669"/>
    <property type="project" value="UniProtKB-SubCell"/>
</dbReference>
<feature type="transmembrane region" description="Helical" evidence="6">
    <location>
        <begin position="140"/>
        <end position="159"/>
    </location>
</feature>
<dbReference type="Proteomes" id="UP000564644">
    <property type="component" value="Unassembled WGS sequence"/>
</dbReference>
<feature type="transmembrane region" description="Helical" evidence="6">
    <location>
        <begin position="200"/>
        <end position="217"/>
    </location>
</feature>
<comment type="caution">
    <text evidence="8">The sequence shown here is derived from an EMBL/GenBank/DDBJ whole genome shotgun (WGS) entry which is preliminary data.</text>
</comment>
<protein>
    <submittedName>
        <fullName evidence="8">O-antigen ligase family protein</fullName>
    </submittedName>
</protein>
<feature type="transmembrane region" description="Helical" evidence="6">
    <location>
        <begin position="30"/>
        <end position="49"/>
    </location>
</feature>
<dbReference type="RefSeq" id="WP_185130719.1">
    <property type="nucleotide sequence ID" value="NZ_JACJVO010000024.1"/>
</dbReference>
<dbReference type="Pfam" id="PF04932">
    <property type="entry name" value="Wzy_C"/>
    <property type="match status" value="1"/>
</dbReference>
<feature type="transmembrane region" description="Helical" evidence="6">
    <location>
        <begin position="364"/>
        <end position="383"/>
    </location>
</feature>
<feature type="transmembrane region" description="Helical" evidence="6">
    <location>
        <begin position="338"/>
        <end position="357"/>
    </location>
</feature>
<evidence type="ECO:0000256" key="2">
    <source>
        <dbReference type="ARBA" id="ARBA00022692"/>
    </source>
</evidence>
<dbReference type="PANTHER" id="PTHR37422:SF13">
    <property type="entry name" value="LIPOPOLYSACCHARIDE BIOSYNTHESIS PROTEIN PA4999-RELATED"/>
    <property type="match status" value="1"/>
</dbReference>
<evidence type="ECO:0000256" key="3">
    <source>
        <dbReference type="ARBA" id="ARBA00022989"/>
    </source>
</evidence>
<gene>
    <name evidence="8" type="ORF">H7C18_19260</name>
</gene>
<dbReference type="PANTHER" id="PTHR37422">
    <property type="entry name" value="TEICHURONIC ACID BIOSYNTHESIS PROTEIN TUAE"/>
    <property type="match status" value="1"/>
</dbReference>
<dbReference type="AlphaFoldDB" id="A0A7X0VX06"/>
<proteinExistence type="predicted"/>
<evidence type="ECO:0000313" key="8">
    <source>
        <dbReference type="EMBL" id="MBB6733060.1"/>
    </source>
</evidence>
<organism evidence="8 9">
    <name type="scientific">Cohnella zeiphila</name>
    <dbReference type="NCBI Taxonomy" id="2761120"/>
    <lineage>
        <taxon>Bacteria</taxon>
        <taxon>Bacillati</taxon>
        <taxon>Bacillota</taxon>
        <taxon>Bacilli</taxon>
        <taxon>Bacillales</taxon>
        <taxon>Paenibacillaceae</taxon>
        <taxon>Cohnella</taxon>
    </lineage>
</organism>
<feature type="transmembrane region" description="Helical" evidence="6">
    <location>
        <begin position="179"/>
        <end position="195"/>
    </location>
</feature>
<evidence type="ECO:0000256" key="5">
    <source>
        <dbReference type="SAM" id="MobiDB-lite"/>
    </source>
</evidence>
<dbReference type="GO" id="GO:0016874">
    <property type="term" value="F:ligase activity"/>
    <property type="evidence" value="ECO:0007669"/>
    <property type="project" value="UniProtKB-KW"/>
</dbReference>
<keyword evidence="3 6" id="KW-1133">Transmembrane helix</keyword>
<comment type="subcellular location">
    <subcellularLocation>
        <location evidence="1">Membrane</location>
        <topology evidence="1">Multi-pass membrane protein</topology>
    </subcellularLocation>
</comment>
<feature type="transmembrane region" description="Helical" evidence="6">
    <location>
        <begin position="6"/>
        <end position="23"/>
    </location>
</feature>